<feature type="region of interest" description="Disordered" evidence="1">
    <location>
        <begin position="407"/>
        <end position="432"/>
    </location>
</feature>
<feature type="compositionally biased region" description="Basic and acidic residues" evidence="1">
    <location>
        <begin position="87"/>
        <end position="98"/>
    </location>
</feature>
<feature type="region of interest" description="Disordered" evidence="1">
    <location>
        <begin position="73"/>
        <end position="173"/>
    </location>
</feature>
<feature type="compositionally biased region" description="Acidic residues" evidence="1">
    <location>
        <begin position="104"/>
        <end position="119"/>
    </location>
</feature>
<gene>
    <name evidence="2" type="ORF">PHLCEN_2v1642</name>
</gene>
<feature type="compositionally biased region" description="Polar residues" evidence="1">
    <location>
        <begin position="121"/>
        <end position="133"/>
    </location>
</feature>
<dbReference type="AlphaFoldDB" id="A0A2R6RZR1"/>
<accession>A0A2R6RZR1</accession>
<reference evidence="2 3" key="1">
    <citation type="submission" date="2018-02" db="EMBL/GenBank/DDBJ databases">
        <title>Genome sequence of the basidiomycete white-rot fungus Phlebia centrifuga.</title>
        <authorList>
            <person name="Granchi Z."/>
            <person name="Peng M."/>
            <person name="de Vries R.P."/>
            <person name="Hilden K."/>
            <person name="Makela M.R."/>
            <person name="Grigoriev I."/>
            <person name="Riley R."/>
        </authorList>
    </citation>
    <scope>NUCLEOTIDE SEQUENCE [LARGE SCALE GENOMIC DNA]</scope>
    <source>
        <strain evidence="2 3">FBCC195</strain>
    </source>
</reference>
<sequence length="432" mass="46446">MAIHFLLQRLPKLTHLSLTGIPSFRQKELQQFCRDPPPDFNSSQRAAFCVYSGKGVSDLRGFLTELFNAMNDETVQSGTEDDEESEGTYRARYAERMDISNGGYDDDDEEEEEEEEDQQDSMQDQIPQSSRNVSVVRGGYSGMHDIGPTDAPFDPTPSDLSMTRERGHGPSSRIGIDASSNAQDISSATPTVAAGPSHRSRGFGHQPLVEASISPTPSDAASNRSGATNHSTGTAFFRNYMDAAPSTRAGVITPDLVFAEIGHGRGTGPANGSGSVRLSDSVVVVSAPHQGSYTTIPTDPSSYPTLSSSRTLQGEVHRSNGHGSILADASNSYTRSPPRSDIAWTEMENEDVSRSLSASPTTRELQESVQSALGQQQFADGRDIDGRGRSVKRSLRNTINAAEQYFFGRGAGGSTHDATAGPSHNRNSNHGR</sequence>
<evidence type="ECO:0000256" key="1">
    <source>
        <dbReference type="SAM" id="MobiDB-lite"/>
    </source>
</evidence>
<protein>
    <submittedName>
        <fullName evidence="2">Uncharacterized protein</fullName>
    </submittedName>
</protein>
<comment type="caution">
    <text evidence="2">The sequence shown here is derived from an EMBL/GenBank/DDBJ whole genome shotgun (WGS) entry which is preliminary data.</text>
</comment>
<dbReference type="OrthoDB" id="10257471at2759"/>
<evidence type="ECO:0000313" key="3">
    <source>
        <dbReference type="Proteomes" id="UP000186601"/>
    </source>
</evidence>
<evidence type="ECO:0000313" key="2">
    <source>
        <dbReference type="EMBL" id="PSS35487.1"/>
    </source>
</evidence>
<organism evidence="2 3">
    <name type="scientific">Hermanssonia centrifuga</name>
    <dbReference type="NCBI Taxonomy" id="98765"/>
    <lineage>
        <taxon>Eukaryota</taxon>
        <taxon>Fungi</taxon>
        <taxon>Dikarya</taxon>
        <taxon>Basidiomycota</taxon>
        <taxon>Agaricomycotina</taxon>
        <taxon>Agaricomycetes</taxon>
        <taxon>Polyporales</taxon>
        <taxon>Meruliaceae</taxon>
        <taxon>Hermanssonia</taxon>
    </lineage>
</organism>
<feature type="region of interest" description="Disordered" evidence="1">
    <location>
        <begin position="315"/>
        <end position="365"/>
    </location>
</feature>
<dbReference type="STRING" id="98765.A0A2R6RZR1"/>
<feature type="region of interest" description="Disordered" evidence="1">
    <location>
        <begin position="185"/>
        <end position="204"/>
    </location>
</feature>
<name>A0A2R6RZR1_9APHY</name>
<proteinExistence type="predicted"/>
<feature type="compositionally biased region" description="Polar residues" evidence="1">
    <location>
        <begin position="354"/>
        <end position="365"/>
    </location>
</feature>
<dbReference type="EMBL" id="MLYV02000126">
    <property type="protein sequence ID" value="PSS35487.1"/>
    <property type="molecule type" value="Genomic_DNA"/>
</dbReference>
<dbReference type="Proteomes" id="UP000186601">
    <property type="component" value="Unassembled WGS sequence"/>
</dbReference>
<keyword evidence="3" id="KW-1185">Reference proteome</keyword>